<dbReference type="SMART" id="SM00839">
    <property type="entry name" value="ELFV_dehydrog"/>
    <property type="match status" value="1"/>
</dbReference>
<dbReference type="Gene3D" id="3.40.50.720">
    <property type="entry name" value="NAD(P)-binding Rossmann-like Domain"/>
    <property type="match status" value="1"/>
</dbReference>
<evidence type="ECO:0000259" key="8">
    <source>
        <dbReference type="SMART" id="SM00839"/>
    </source>
</evidence>
<evidence type="ECO:0000313" key="9">
    <source>
        <dbReference type="EMBL" id="KRG18686.1"/>
    </source>
</evidence>
<accession>A0A0Q9YPQ8</accession>
<reference evidence="10" key="2">
    <citation type="journal article" date="2016" name="Genome Announc.">
        <title>Draft Genome Sequences of Two Novel Amoeba-Resistant Intranuclear Bacteria, 'Candidatus Berkiella cookevillensis' and 'Candidatus Berkiella aquae'.</title>
        <authorList>
            <person name="Mehari Y.T."/>
            <person name="Arivett B.A."/>
            <person name="Farone A.L."/>
            <person name="Gunderson J.H."/>
            <person name="Farone M.B."/>
        </authorList>
    </citation>
    <scope>NUCLEOTIDE SEQUENCE</scope>
    <source>
        <strain evidence="10">CC99</strain>
    </source>
</reference>
<evidence type="ECO:0000313" key="10">
    <source>
        <dbReference type="EMBL" id="MCS5709601.1"/>
    </source>
</evidence>
<dbReference type="InterPro" id="IPR046346">
    <property type="entry name" value="Aminoacid_DH-like_N_sf"/>
</dbReference>
<evidence type="ECO:0000256" key="7">
    <source>
        <dbReference type="RuleBase" id="RU004417"/>
    </source>
</evidence>
<dbReference type="GO" id="GO:0000166">
    <property type="term" value="F:nucleotide binding"/>
    <property type="evidence" value="ECO:0007669"/>
    <property type="project" value="UniProtKB-KW"/>
</dbReference>
<dbReference type="SUPFAM" id="SSF53223">
    <property type="entry name" value="Aminoacid dehydrogenase-like, N-terminal domain"/>
    <property type="match status" value="1"/>
</dbReference>
<dbReference type="InterPro" id="IPR016211">
    <property type="entry name" value="Glu/Phe/Leu/Val/Trp_DH_bac/arc"/>
</dbReference>
<sequence length="359" mass="38898">MMQNNNNTAPISTKAPFLSLFENLQYGELHLKQDIQAGFFGIIAIHNTTRGPSLGGCRFIPYSDPQNAIIDALKLAQGMSYKAAISDLPLGGGKSVIIHSEKIKDRRKIFELFGDFVESLGGRYITAEDSGTHVTDMDIIFEKTAYVTGHSNIAFATKDPSPLTALGVVTGMQAAAQHHLQRSSLAGLHIVIQGVGNVGFRIAQLCQHYGAKITVCDSNPKALQHAKEHLNVGICTVDQIHSIPCDIFAPCALGNAINTQTVHKVNAKIVAGAANNQLESIEMARILKEKDILYAPDYAINAGGLIHVAAQYLHQDETQAREKVLKIYDTLQSIFIQSDTTGLSTAEIANQIAEQRLQA</sequence>
<dbReference type="EMBL" id="LKHV01000005">
    <property type="protein sequence ID" value="KRG18686.1"/>
    <property type="molecule type" value="Genomic_DNA"/>
</dbReference>
<dbReference type="SUPFAM" id="SSF51735">
    <property type="entry name" value="NAD(P)-binding Rossmann-fold domains"/>
    <property type="match status" value="1"/>
</dbReference>
<dbReference type="EC" id="1.4.1.9" evidence="9"/>
<dbReference type="Pfam" id="PF00208">
    <property type="entry name" value="ELFV_dehydrog"/>
    <property type="match status" value="2"/>
</dbReference>
<comment type="function">
    <text evidence="1">Catalyzes the reversible oxidative deamination of glutamate to alpha-ketoglutarate and ammonia.</text>
</comment>
<feature type="domain" description="Glutamate/phenylalanine/leucine/valine/L-tryptophan dehydrogenase C-terminal" evidence="8">
    <location>
        <begin position="158"/>
        <end position="359"/>
    </location>
</feature>
<keyword evidence="6" id="KW-0547">Nucleotide-binding</keyword>
<dbReference type="AlphaFoldDB" id="A0A0Q9YPQ8"/>
<evidence type="ECO:0000256" key="3">
    <source>
        <dbReference type="ARBA" id="ARBA00023002"/>
    </source>
</evidence>
<evidence type="ECO:0000256" key="2">
    <source>
        <dbReference type="ARBA" id="ARBA00006382"/>
    </source>
</evidence>
<evidence type="ECO:0000256" key="4">
    <source>
        <dbReference type="ARBA" id="ARBA00023027"/>
    </source>
</evidence>
<dbReference type="EMBL" id="LKHV02000001">
    <property type="protein sequence ID" value="MCS5709601.1"/>
    <property type="molecule type" value="Genomic_DNA"/>
</dbReference>
<dbReference type="RefSeq" id="WP_057624279.1">
    <property type="nucleotide sequence ID" value="NZ_LKHV02000001.1"/>
</dbReference>
<evidence type="ECO:0000256" key="1">
    <source>
        <dbReference type="ARBA" id="ARBA00003868"/>
    </source>
</evidence>
<dbReference type="CDD" id="cd01075">
    <property type="entry name" value="NAD_bind_Leu_Phe_Val_DH"/>
    <property type="match status" value="1"/>
</dbReference>
<keyword evidence="3 7" id="KW-0560">Oxidoreductase</keyword>
<gene>
    <name evidence="9" type="primary">ldh</name>
    <name evidence="9" type="ORF">CC99x_01166</name>
    <name evidence="10" type="ORF">CC99x_011910</name>
</gene>
<evidence type="ECO:0000313" key="11">
    <source>
        <dbReference type="Proteomes" id="UP000051494"/>
    </source>
</evidence>
<protein>
    <submittedName>
        <fullName evidence="10">Glu/Leu/Phe/Val dehydrogenase</fullName>
    </submittedName>
    <submittedName>
        <fullName evidence="9">Leucine dehydrogenase</fullName>
        <ecNumber evidence="9">1.4.1.9</ecNumber>
    </submittedName>
</protein>
<evidence type="ECO:0000256" key="6">
    <source>
        <dbReference type="PIRSR" id="PIRSR000188-2"/>
    </source>
</evidence>
<feature type="binding site" evidence="6">
    <location>
        <begin position="194"/>
        <end position="199"/>
    </location>
    <ligand>
        <name>NAD(+)</name>
        <dbReference type="ChEBI" id="CHEBI:57540"/>
    </ligand>
</feature>
<dbReference type="GO" id="GO:0050049">
    <property type="term" value="F:L-leucine dehydrogenase activity"/>
    <property type="evidence" value="ECO:0007669"/>
    <property type="project" value="UniProtKB-EC"/>
</dbReference>
<reference evidence="9" key="1">
    <citation type="submission" date="2015-09" db="EMBL/GenBank/DDBJ databases">
        <title>Draft Genome Sequences of Two Novel Amoeba-resistant Intranuclear Bacteria, Candidatus Berkiella cookevillensis and Candidatus Berkiella aquae.</title>
        <authorList>
            <person name="Mehari Y.T."/>
            <person name="Arivett B.A."/>
            <person name="Farone A.L."/>
            <person name="Gunderson J.H."/>
            <person name="Farone M.B."/>
        </authorList>
    </citation>
    <scope>NUCLEOTIDE SEQUENCE [LARGE SCALE GENOMIC DNA]</scope>
    <source>
        <strain evidence="9">CC99</strain>
    </source>
</reference>
<dbReference type="Pfam" id="PF02812">
    <property type="entry name" value="ELFV_dehydrog_N"/>
    <property type="match status" value="1"/>
</dbReference>
<dbReference type="InterPro" id="IPR006095">
    <property type="entry name" value="Glu/Leu/Phe/Val/Trp_DH"/>
</dbReference>
<proteinExistence type="inferred from homology"/>
<dbReference type="STRING" id="437022.CC99x_01166"/>
<keyword evidence="4 6" id="KW-0520">NAD</keyword>
<dbReference type="PANTHER" id="PTHR42722:SF1">
    <property type="entry name" value="VALINE DEHYDROGENASE"/>
    <property type="match status" value="1"/>
</dbReference>
<name>A0A0Q9YPQ8_9GAMM</name>
<keyword evidence="11" id="KW-1185">Reference proteome</keyword>
<dbReference type="PATRIC" id="fig|1590042.3.peg.1179"/>
<dbReference type="InterPro" id="IPR006096">
    <property type="entry name" value="Glu/Leu/Phe/Val/Trp_DH_C"/>
</dbReference>
<dbReference type="GO" id="GO:0006520">
    <property type="term" value="P:amino acid metabolic process"/>
    <property type="evidence" value="ECO:0007669"/>
    <property type="project" value="InterPro"/>
</dbReference>
<organism evidence="9">
    <name type="scientific">Candidatus Berkiella cookevillensis</name>
    <dbReference type="NCBI Taxonomy" id="437022"/>
    <lineage>
        <taxon>Bacteria</taxon>
        <taxon>Pseudomonadati</taxon>
        <taxon>Pseudomonadota</taxon>
        <taxon>Gammaproteobacteria</taxon>
        <taxon>Candidatus Berkiellales</taxon>
        <taxon>Candidatus Berkiellaceae</taxon>
        <taxon>Candidatus Berkiella</taxon>
    </lineage>
</organism>
<dbReference type="PRINTS" id="PR00082">
    <property type="entry name" value="GLFDHDRGNASE"/>
</dbReference>
<comment type="similarity">
    <text evidence="2 7">Belongs to the Glu/Leu/Phe/Val dehydrogenases family.</text>
</comment>
<dbReference type="Proteomes" id="UP000051494">
    <property type="component" value="Unassembled WGS sequence"/>
</dbReference>
<dbReference type="InterPro" id="IPR036291">
    <property type="entry name" value="NAD(P)-bd_dom_sf"/>
</dbReference>
<dbReference type="Gene3D" id="3.40.50.10860">
    <property type="entry name" value="Leucine Dehydrogenase, chain A, domain 1"/>
    <property type="match status" value="1"/>
</dbReference>
<dbReference type="PANTHER" id="PTHR42722">
    <property type="entry name" value="LEUCINE DEHYDROGENASE"/>
    <property type="match status" value="1"/>
</dbReference>
<dbReference type="PIRSF" id="PIRSF000188">
    <property type="entry name" value="Phe_leu_dh"/>
    <property type="match status" value="1"/>
</dbReference>
<comment type="caution">
    <text evidence="9">The sequence shown here is derived from an EMBL/GenBank/DDBJ whole genome shotgun (WGS) entry which is preliminary data.</text>
</comment>
<dbReference type="OrthoDB" id="9803297at2"/>
<feature type="active site" description="Proton donor/acceptor" evidence="5">
    <location>
        <position position="94"/>
    </location>
</feature>
<evidence type="ECO:0000256" key="5">
    <source>
        <dbReference type="PIRSR" id="PIRSR000188-1"/>
    </source>
</evidence>
<dbReference type="InterPro" id="IPR006097">
    <property type="entry name" value="Glu/Leu/Phe/Val/Trp_DH_dimer"/>
</dbReference>
<reference evidence="10" key="3">
    <citation type="submission" date="2021-06" db="EMBL/GenBank/DDBJ databases">
        <title>Genomic Description and Analysis of Intracellular Bacteria, Candidatus Berkiella cookevillensis and Candidatus Berkiella aquae.</title>
        <authorList>
            <person name="Kidane D.T."/>
            <person name="Mehari Y.T."/>
            <person name="Rice F.C."/>
            <person name="Arivett B.A."/>
            <person name="Farone A.L."/>
            <person name="Berk S.G."/>
            <person name="Farone M.B."/>
        </authorList>
    </citation>
    <scope>NUCLEOTIDE SEQUENCE</scope>
    <source>
        <strain evidence="10">CC99</strain>
    </source>
</reference>